<name>A0A854NHJ1_CORDP</name>
<keyword evidence="8" id="KW-0051">Antiviral defense</keyword>
<dbReference type="InterPro" id="IPR002711">
    <property type="entry name" value="HNH"/>
</dbReference>
<proteinExistence type="predicted"/>
<feature type="domain" description="HNH Cas9-type" evidence="13">
    <location>
        <begin position="504"/>
        <end position="665"/>
    </location>
</feature>
<evidence type="ECO:0000256" key="7">
    <source>
        <dbReference type="ARBA" id="ARBA00022884"/>
    </source>
</evidence>
<dbReference type="Pfam" id="PF01844">
    <property type="entry name" value="HNH"/>
    <property type="match status" value="1"/>
</dbReference>
<evidence type="ECO:0000256" key="2">
    <source>
        <dbReference type="ARBA" id="ARBA00022722"/>
    </source>
</evidence>
<dbReference type="RefSeq" id="WP_010933968.1">
    <property type="nucleotide sequence ID" value="NZ_LSZF01000020.1"/>
</dbReference>
<evidence type="ECO:0000256" key="1">
    <source>
        <dbReference type="ARBA" id="ARBA00001946"/>
    </source>
</evidence>
<keyword evidence="4 12" id="KW-0255">Endonuclease</keyword>
<dbReference type="GO" id="GO:0004519">
    <property type="term" value="F:endonuclease activity"/>
    <property type="evidence" value="ECO:0007669"/>
    <property type="project" value="UniProtKB-UniRule"/>
</dbReference>
<dbReference type="GO" id="GO:0051607">
    <property type="term" value="P:defense response to virus"/>
    <property type="evidence" value="ECO:0007669"/>
    <property type="project" value="UniProtKB-KW"/>
</dbReference>
<dbReference type="InterPro" id="IPR041217">
    <property type="entry name" value="Cas9_C"/>
</dbReference>
<dbReference type="Pfam" id="PF17893">
    <property type="entry name" value="Cas9_b_hairpin"/>
    <property type="match status" value="1"/>
</dbReference>
<dbReference type="Pfam" id="PF18541">
    <property type="entry name" value="RuvC_III"/>
    <property type="match status" value="1"/>
</dbReference>
<comment type="caution">
    <text evidence="14">The sequence shown here is derived from an EMBL/GenBank/DDBJ whole genome shotgun (WGS) entry which is preliminary data.</text>
</comment>
<keyword evidence="5 12" id="KW-0378">Hydrolase</keyword>
<keyword evidence="10" id="KW-0464">Manganese</keyword>
<dbReference type="GO" id="GO:0008270">
    <property type="term" value="F:zinc ion binding"/>
    <property type="evidence" value="ECO:0007669"/>
    <property type="project" value="InterPro"/>
</dbReference>
<organism evidence="14 15">
    <name type="scientific">Corynebacterium diphtheriae bv. mitis</name>
    <dbReference type="NCBI Taxonomy" id="1806053"/>
    <lineage>
        <taxon>Bacteria</taxon>
        <taxon>Bacillati</taxon>
        <taxon>Actinomycetota</taxon>
        <taxon>Actinomycetes</taxon>
        <taxon>Mycobacteriales</taxon>
        <taxon>Corynebacteriaceae</taxon>
        <taxon>Corynebacterium</taxon>
    </lineage>
</organism>
<dbReference type="InterPro" id="IPR028629">
    <property type="entry name" value="Cas9"/>
</dbReference>
<evidence type="ECO:0000256" key="8">
    <source>
        <dbReference type="ARBA" id="ARBA00023118"/>
    </source>
</evidence>
<dbReference type="GO" id="GO:0003723">
    <property type="term" value="F:RNA binding"/>
    <property type="evidence" value="ECO:0007669"/>
    <property type="project" value="UniProtKB-UniRule"/>
</dbReference>
<dbReference type="PANTHER" id="PTHR33877:SF2">
    <property type="entry name" value="OS07G0170200 PROTEIN"/>
    <property type="match status" value="1"/>
</dbReference>
<protein>
    <submittedName>
        <fullName evidence="14">CRISPR-associated protein</fullName>
    </submittedName>
</protein>
<evidence type="ECO:0000256" key="6">
    <source>
        <dbReference type="ARBA" id="ARBA00022842"/>
    </source>
</evidence>
<dbReference type="NCBIfam" id="TIGR01865">
    <property type="entry name" value="cas_Csn1"/>
    <property type="match status" value="1"/>
</dbReference>
<evidence type="ECO:0000256" key="9">
    <source>
        <dbReference type="ARBA" id="ARBA00023125"/>
    </source>
</evidence>
<dbReference type="PANTHER" id="PTHR33877">
    <property type="entry name" value="SLL1193 PROTEIN"/>
    <property type="match status" value="1"/>
</dbReference>
<dbReference type="InterPro" id="IPR036397">
    <property type="entry name" value="RNaseH_sf"/>
</dbReference>
<dbReference type="Pfam" id="PF18470">
    <property type="entry name" value="Cas9_a"/>
    <property type="match status" value="1"/>
</dbReference>
<dbReference type="InterPro" id="IPR041225">
    <property type="entry name" value="Cas9_Topo"/>
</dbReference>
<keyword evidence="3" id="KW-0479">Metal-binding</keyword>
<dbReference type="InterPro" id="IPR003615">
    <property type="entry name" value="HNH_nuc"/>
</dbReference>
<dbReference type="Gene3D" id="3.30.70.3520">
    <property type="match status" value="1"/>
</dbReference>
<dbReference type="Pfam" id="PF17894">
    <property type="entry name" value="Cas9_Topo"/>
    <property type="match status" value="1"/>
</dbReference>
<dbReference type="InterPro" id="IPR033114">
    <property type="entry name" value="HNH_CAS9"/>
</dbReference>
<reference evidence="15" key="1">
    <citation type="submission" date="2016-02" db="EMBL/GenBank/DDBJ databases">
        <title>Genomic analyses of a collection of pathogenic Corynebacterium diphtheriae.</title>
        <authorList>
            <person name="Sangal V."/>
            <person name="Titov L."/>
        </authorList>
    </citation>
    <scope>NUCLEOTIDE SEQUENCE [LARGE SCALE GENOMIC DNA]</scope>
    <source>
        <strain evidence="15">1438</strain>
    </source>
</reference>
<dbReference type="Gene3D" id="3.30.420.10">
    <property type="entry name" value="Ribonuclease H-like superfamily/Ribonuclease H"/>
    <property type="match status" value="3"/>
</dbReference>
<dbReference type="AlphaFoldDB" id="A0A854NHJ1"/>
<evidence type="ECO:0000256" key="12">
    <source>
        <dbReference type="PROSITE-ProRule" id="PRU01085"/>
    </source>
</evidence>
<sequence>MKYHVGIDVGTFSVGLAAIEVDDAGMPIKTLSLVSHIHDSGLDPDEIKSAVTRLASSGIARRTRRLYRRKRRRLQQLDKFIQRQGWPVIELEDYSDPLYPWKVRAELAASYIADEKERGEKLSVALRHIARHRGWRNPYAKVSSLYLPDGPSDAFKAIREEIKRASGQPVPETATVGQMVTLCELGTLKLRGEGGVLSARLQQSDYAREIQEICRMQEIGQELYRKIIDVVFAAESPKGSASSRVGKDPLQPGKNRALKASDAFQRYRIAALIGNLRVRVDGEKRILSVEEKNLVFDHLVNLTPKKEPEWVTIAEILGIDRGQLIGTATMTDDGERAGARPPTHDTNRSIVNSRIAPLVDWWKTASALEQHAMVKALSNAEVDDFDSPEGAKVQAFFADLDDDVHAKLDSLHLPVGRAAYSEDTLVRLTRRMLSDGVDLYTARLQEFGIEPSWTPPTPRIGEPVGNPAVDRVLKTVSRWLESATKTWGAPERVIIEHVREGFVTEKRAREMDGDMRRRAARNAKLFQEMQEKLNVQGKPSRADLWRYQSVQRQNCQCAYCGSPITFSNSEMDHIVPRAGQGSTNTRENLVAVCHRCNQSKGNTPFAIWAKNTSIEGVSVKEAVERTRHWVTDTGMRSTDFKKFTKAVVERFQRATMDEEIDARSMESVAWMANELRSRVAQHFASHGTTVRVYRGSLTAEARRASGISGKLKFFDGVGKSRLDRRHHAIDAAVIAFTSDYVAETLAVRSNLKQSQAHRQEAPQWREFTGKDAEHRAAWRVWCQKMEKLSALLTEDLRDDRVVVMSNVRLRLGNGSAHKETIGKLSKVKLSSQLSVSDIDKASSEALWCALTREPGFDPKEGLPANPERHIRVNGTHVYAGDNIGLFPVSAGSIALRGGYAELGSSFHHARVYKITSGKKPAFAMLRVYTIDLLPYRNQDLFSVELKPQTMSMRQAEKKLRDALATGNAEYLGWLVVDDELVVDTSKIATDQVKAVEAELGTIRRWRVDGFFSPSKLRLRPLQMSKEGIKKESAPELSKIIDRPGWLPAVNKLFSDGNVTVVRRDSLGRVRLESTAHLPVTWKVQ</sequence>
<dbReference type="SMART" id="SM00507">
    <property type="entry name" value="HNHc"/>
    <property type="match status" value="1"/>
</dbReference>
<evidence type="ECO:0000256" key="4">
    <source>
        <dbReference type="ARBA" id="ARBA00022759"/>
    </source>
</evidence>
<accession>A0A854NHJ1</accession>
<keyword evidence="2 12" id="KW-0540">Nuclease</keyword>
<comment type="cofactor">
    <cofactor evidence="1">
        <name>Mg(2+)</name>
        <dbReference type="ChEBI" id="CHEBI:18420"/>
    </cofactor>
</comment>
<keyword evidence="7" id="KW-0694">RNA-binding</keyword>
<dbReference type="PROSITE" id="PS51749">
    <property type="entry name" value="HNH_CAS9"/>
    <property type="match status" value="1"/>
</dbReference>
<dbReference type="GO" id="GO:0016787">
    <property type="term" value="F:hydrolase activity"/>
    <property type="evidence" value="ECO:0007669"/>
    <property type="project" value="UniProtKB-KW"/>
</dbReference>
<evidence type="ECO:0000313" key="14">
    <source>
        <dbReference type="EMBL" id="OWM35398.1"/>
    </source>
</evidence>
<evidence type="ECO:0000256" key="5">
    <source>
        <dbReference type="ARBA" id="ARBA00022801"/>
    </source>
</evidence>
<dbReference type="Pfam" id="PF18525">
    <property type="entry name" value="Cas9_C"/>
    <property type="match status" value="1"/>
</dbReference>
<dbReference type="Proteomes" id="UP000197692">
    <property type="component" value="Unassembled WGS sequence"/>
</dbReference>
<comment type="subunit">
    <text evidence="11">Monomer. Binds crRNA and tracrRNA.</text>
</comment>
<evidence type="ECO:0000256" key="10">
    <source>
        <dbReference type="ARBA" id="ARBA00023211"/>
    </source>
</evidence>
<dbReference type="GO" id="GO:0003677">
    <property type="term" value="F:DNA binding"/>
    <property type="evidence" value="ECO:0007669"/>
    <property type="project" value="UniProtKB-UniRule"/>
</dbReference>
<dbReference type="SMR" id="A0A854NHJ1"/>
<evidence type="ECO:0000313" key="15">
    <source>
        <dbReference type="Proteomes" id="UP000197692"/>
    </source>
</evidence>
<dbReference type="InterPro" id="IPR041383">
    <property type="entry name" value="RuvC_III"/>
</dbReference>
<evidence type="ECO:0000259" key="13">
    <source>
        <dbReference type="PROSITE" id="PS51749"/>
    </source>
</evidence>
<gene>
    <name evidence="14" type="ORF">AY602_02650</name>
</gene>
<keyword evidence="6" id="KW-0460">Magnesium</keyword>
<evidence type="ECO:0000256" key="3">
    <source>
        <dbReference type="ARBA" id="ARBA00022723"/>
    </source>
</evidence>
<dbReference type="InterPro" id="IPR040619">
    <property type="entry name" value="Cas9_alpha-helical_lobe"/>
</dbReference>
<evidence type="ECO:0000256" key="11">
    <source>
        <dbReference type="ARBA" id="ARBA00046380"/>
    </source>
</evidence>
<keyword evidence="9 12" id="KW-0238">DNA-binding</keyword>
<dbReference type="InterPro" id="IPR040796">
    <property type="entry name" value="Cas9_b_hairpin"/>
</dbReference>
<dbReference type="InterPro" id="IPR052892">
    <property type="entry name" value="NA-targeting_endonuclease"/>
</dbReference>
<dbReference type="EMBL" id="LSZF01000020">
    <property type="protein sequence ID" value="OWM35398.1"/>
    <property type="molecule type" value="Genomic_DNA"/>
</dbReference>